<proteinExistence type="predicted"/>
<comment type="caution">
    <text evidence="1">The sequence shown here is derived from an EMBL/GenBank/DDBJ whole genome shotgun (WGS) entry which is preliminary data.</text>
</comment>
<gene>
    <name evidence="1" type="ORF">ACFQV2_34855</name>
</gene>
<protein>
    <submittedName>
        <fullName evidence="1">Uncharacterized protein</fullName>
    </submittedName>
</protein>
<dbReference type="EMBL" id="JBHTEY010000004">
    <property type="protein sequence ID" value="MFC7617821.1"/>
    <property type="molecule type" value="Genomic_DNA"/>
</dbReference>
<organism evidence="1 2">
    <name type="scientific">Actinokineospora soli</name>
    <dbReference type="NCBI Taxonomy" id="1048753"/>
    <lineage>
        <taxon>Bacteria</taxon>
        <taxon>Bacillati</taxon>
        <taxon>Actinomycetota</taxon>
        <taxon>Actinomycetes</taxon>
        <taxon>Pseudonocardiales</taxon>
        <taxon>Pseudonocardiaceae</taxon>
        <taxon>Actinokineospora</taxon>
    </lineage>
</organism>
<keyword evidence="2" id="KW-1185">Reference proteome</keyword>
<name>A0ABW2TWG8_9PSEU</name>
<reference evidence="2" key="1">
    <citation type="journal article" date="2019" name="Int. J. Syst. Evol. Microbiol.">
        <title>The Global Catalogue of Microorganisms (GCM) 10K type strain sequencing project: providing services to taxonomists for standard genome sequencing and annotation.</title>
        <authorList>
            <consortium name="The Broad Institute Genomics Platform"/>
            <consortium name="The Broad Institute Genome Sequencing Center for Infectious Disease"/>
            <person name="Wu L."/>
            <person name="Ma J."/>
        </authorList>
    </citation>
    <scope>NUCLEOTIDE SEQUENCE [LARGE SCALE GENOMIC DNA]</scope>
    <source>
        <strain evidence="2">JCM 17695</strain>
    </source>
</reference>
<evidence type="ECO:0000313" key="2">
    <source>
        <dbReference type="Proteomes" id="UP001596512"/>
    </source>
</evidence>
<sequence>MPDFGVLSAIESGVPAERLALVPRPGVDLVRVVAALLDGFAVVVVAADLGAADARRLSARARNRGAVLLTVGDWPGVEVELSCARGRWRGPGRGDGYLRERAVELRSRGRGAAARPVRVETTLPSAESILVTAGQKNGIPSSR</sequence>
<accession>A0ABW2TWG8</accession>
<dbReference type="Proteomes" id="UP001596512">
    <property type="component" value="Unassembled WGS sequence"/>
</dbReference>
<evidence type="ECO:0000313" key="1">
    <source>
        <dbReference type="EMBL" id="MFC7617821.1"/>
    </source>
</evidence>